<dbReference type="SMART" id="SM00360">
    <property type="entry name" value="RRM"/>
    <property type="match status" value="2"/>
</dbReference>
<protein>
    <recommendedName>
        <fullName evidence="4">RRM domain-containing protein</fullName>
    </recommendedName>
</protein>
<reference evidence="6" key="1">
    <citation type="journal article" date="2014" name="Nat. Commun.">
        <title>Genomic adaptations of the halophilic Dead Sea filamentous fungus Eurotium rubrum.</title>
        <authorList>
            <person name="Kis-Papo T."/>
            <person name="Weig A.R."/>
            <person name="Riley R."/>
            <person name="Persoh D."/>
            <person name="Salamov A."/>
            <person name="Sun H."/>
            <person name="Lipzen A."/>
            <person name="Wasser S.P."/>
            <person name="Rambold G."/>
            <person name="Grigoriev I.V."/>
            <person name="Nevo E."/>
        </authorList>
    </citation>
    <scope>NUCLEOTIDE SEQUENCE [LARGE SCALE GENOMIC DNA]</scope>
    <source>
        <strain evidence="6">CBS 135680</strain>
    </source>
</reference>
<dbReference type="PANTHER" id="PTHR23003:SF60">
    <property type="entry name" value="RNA BINDING PROTEIN (AFU_ORTHOLOGUE AFUA_1G02950)"/>
    <property type="match status" value="1"/>
</dbReference>
<keyword evidence="1 2" id="KW-0694">RNA-binding</keyword>
<feature type="compositionally biased region" description="Polar residues" evidence="3">
    <location>
        <begin position="365"/>
        <end position="376"/>
    </location>
</feature>
<organism evidence="5 6">
    <name type="scientific">Aspergillus ruber (strain CBS 135680)</name>
    <dbReference type="NCBI Taxonomy" id="1388766"/>
    <lineage>
        <taxon>Eukaryota</taxon>
        <taxon>Fungi</taxon>
        <taxon>Dikarya</taxon>
        <taxon>Ascomycota</taxon>
        <taxon>Pezizomycotina</taxon>
        <taxon>Eurotiomycetes</taxon>
        <taxon>Eurotiomycetidae</taxon>
        <taxon>Eurotiales</taxon>
        <taxon>Aspergillaceae</taxon>
        <taxon>Aspergillus</taxon>
        <taxon>Aspergillus subgen. Aspergillus</taxon>
    </lineage>
</organism>
<dbReference type="RefSeq" id="XP_040637292.1">
    <property type="nucleotide sequence ID" value="XM_040785512.1"/>
</dbReference>
<dbReference type="STRING" id="1388766.A0A017SAF6"/>
<evidence type="ECO:0000313" key="5">
    <source>
        <dbReference type="EMBL" id="EYE93604.1"/>
    </source>
</evidence>
<dbReference type="AlphaFoldDB" id="A0A017SAF6"/>
<dbReference type="GeneID" id="63700636"/>
<dbReference type="PROSITE" id="PS50102">
    <property type="entry name" value="RRM"/>
    <property type="match status" value="1"/>
</dbReference>
<evidence type="ECO:0000256" key="2">
    <source>
        <dbReference type="PROSITE-ProRule" id="PRU00176"/>
    </source>
</evidence>
<dbReference type="GO" id="GO:0003729">
    <property type="term" value="F:mRNA binding"/>
    <property type="evidence" value="ECO:0007669"/>
    <property type="project" value="TreeGrafter"/>
</dbReference>
<dbReference type="Pfam" id="PF00076">
    <property type="entry name" value="RRM_1"/>
    <property type="match status" value="1"/>
</dbReference>
<dbReference type="OrthoDB" id="1049195at2759"/>
<dbReference type="GO" id="GO:0005737">
    <property type="term" value="C:cytoplasm"/>
    <property type="evidence" value="ECO:0007669"/>
    <property type="project" value="TreeGrafter"/>
</dbReference>
<dbReference type="SUPFAM" id="SSF54928">
    <property type="entry name" value="RNA-binding domain, RBD"/>
    <property type="match status" value="2"/>
</dbReference>
<evidence type="ECO:0000256" key="3">
    <source>
        <dbReference type="SAM" id="MobiDB-lite"/>
    </source>
</evidence>
<evidence type="ECO:0000256" key="1">
    <source>
        <dbReference type="ARBA" id="ARBA00022884"/>
    </source>
</evidence>
<dbReference type="InterPro" id="IPR012677">
    <property type="entry name" value="Nucleotide-bd_a/b_plait_sf"/>
</dbReference>
<feature type="domain" description="RRM" evidence="4">
    <location>
        <begin position="230"/>
        <end position="313"/>
    </location>
</feature>
<dbReference type="EMBL" id="KK088430">
    <property type="protein sequence ID" value="EYE93604.1"/>
    <property type="molecule type" value="Genomic_DNA"/>
</dbReference>
<dbReference type="InterPro" id="IPR050374">
    <property type="entry name" value="RRT5_SRSF_SR"/>
</dbReference>
<evidence type="ECO:0000313" key="6">
    <source>
        <dbReference type="Proteomes" id="UP000019804"/>
    </source>
</evidence>
<name>A0A017SAF6_ASPRC</name>
<dbReference type="GO" id="GO:1990904">
    <property type="term" value="C:ribonucleoprotein complex"/>
    <property type="evidence" value="ECO:0007669"/>
    <property type="project" value="TreeGrafter"/>
</dbReference>
<dbReference type="GO" id="GO:0005634">
    <property type="term" value="C:nucleus"/>
    <property type="evidence" value="ECO:0007669"/>
    <property type="project" value="TreeGrafter"/>
</dbReference>
<feature type="region of interest" description="Disordered" evidence="3">
    <location>
        <begin position="309"/>
        <end position="414"/>
    </location>
</feature>
<dbReference type="InterPro" id="IPR000504">
    <property type="entry name" value="RRM_dom"/>
</dbReference>
<accession>A0A017SAF6</accession>
<sequence length="414" mass="44451">MPTREKSRPRPRGSDEEFVVFLQGIPAHCRWQELKDLIRQTAVHIRQAVVYDDSHGFPTGLGQIIVKNEEEAWRTYHRLSANGWEGQSIVVTLSRTCSPTRPIAGPTRGPACVFPSGYMSGYSTPPRVTQNLAAPGSPESLYQSPEYAPIIGLPQPPPSFIHIFQDPLSPPTAPGPGPAVACEPSLYTFTVPPPTYQFQPIPEPAAHPPAKSLSNVPSYITNSYTKPTRRTILAQNLNVNTTQANLVSLFQEAGPIEQCQFDTTTTTAAYTRHKQQSARITFTTPDSAKRAVTLFNNTAFMGSKRIRVCIDRNPNPNPSPNRISNHNQATTVATKATSAASTSSTTPASSPSPSPGPYSYRGHSSAGTSPAHSVTGGSRPASKDGPAPQQSVDRCQPLVVNGSGVGRNAVGVVH</sequence>
<proteinExistence type="predicted"/>
<dbReference type="Gene3D" id="3.30.70.330">
    <property type="match status" value="2"/>
</dbReference>
<dbReference type="Proteomes" id="UP000019804">
    <property type="component" value="Unassembled WGS sequence"/>
</dbReference>
<dbReference type="CDD" id="cd00590">
    <property type="entry name" value="RRM_SF"/>
    <property type="match status" value="1"/>
</dbReference>
<dbReference type="InterPro" id="IPR035979">
    <property type="entry name" value="RBD_domain_sf"/>
</dbReference>
<dbReference type="HOGENOM" id="CLU_047018_0_0_1"/>
<dbReference type="PANTHER" id="PTHR23003">
    <property type="entry name" value="RNA RECOGNITION MOTIF RRM DOMAIN CONTAINING PROTEIN"/>
    <property type="match status" value="1"/>
</dbReference>
<evidence type="ECO:0000259" key="4">
    <source>
        <dbReference type="PROSITE" id="PS50102"/>
    </source>
</evidence>
<gene>
    <name evidence="5" type="ORF">EURHEDRAFT_482044</name>
</gene>
<keyword evidence="6" id="KW-1185">Reference proteome</keyword>
<feature type="compositionally biased region" description="Low complexity" evidence="3">
    <location>
        <begin position="320"/>
        <end position="349"/>
    </location>
</feature>